<sequence length="483" mass="54756">MGTSKQPSRGYEHLWRSNDPPTDDEDALVRSELQRLRVEFEQLTGRPWMLGVQDVTPPKPVLSKKAQKVHDTIRQHTQLLSCVRRVPTELWGEIFSIALLDIPNQRPGNPYDKALRALCNVCKTWSAAARGHKGLWTKFPTFEFGDTRWVAAPLRQRHQGKVLRQLGEYVEHSGTQPFTFGYILHHERHLLDPYAAFAHAVLKVLVSESRRWEGALIYLASSGGSDQRRWPDEYLAPVKGNVPMLRSLDLTVAAGSTSSWTNTSCIPSLFADSPKLRHVTFNSPEKVPEGRFDVDLPWSQLETFEGLCHTNDSFGQVLANSHSTLRSLKVDIRSVLVPSAPLEPTTMQNLTKLSIRFLSGIDTLYIMFLRLPSLTDLELHGEGREEGISIFRTLVQFIHYSRCSLKRVVVALRLPLPEAGTFEDLHNFLVHCPLLEELDIRASYLFNSHPGERLNPLITVIAGRDLFPHLRVLTLRSDPRDFG</sequence>
<dbReference type="Gene3D" id="3.80.10.10">
    <property type="entry name" value="Ribonuclease Inhibitor"/>
    <property type="match status" value="1"/>
</dbReference>
<accession>A0A4Y7T170</accession>
<name>A0A4Y7T170_COPMI</name>
<proteinExistence type="predicted"/>
<dbReference type="OrthoDB" id="2856519at2759"/>
<feature type="region of interest" description="Disordered" evidence="1">
    <location>
        <begin position="1"/>
        <end position="25"/>
    </location>
</feature>
<organism evidence="2 3">
    <name type="scientific">Coprinellus micaceus</name>
    <name type="common">Glistening ink-cap mushroom</name>
    <name type="synonym">Coprinus micaceus</name>
    <dbReference type="NCBI Taxonomy" id="71717"/>
    <lineage>
        <taxon>Eukaryota</taxon>
        <taxon>Fungi</taxon>
        <taxon>Dikarya</taxon>
        <taxon>Basidiomycota</taxon>
        <taxon>Agaricomycotina</taxon>
        <taxon>Agaricomycetes</taxon>
        <taxon>Agaricomycetidae</taxon>
        <taxon>Agaricales</taxon>
        <taxon>Agaricineae</taxon>
        <taxon>Psathyrellaceae</taxon>
        <taxon>Coprinellus</taxon>
    </lineage>
</organism>
<dbReference type="EMBL" id="QPFP01000036">
    <property type="protein sequence ID" value="TEB27903.1"/>
    <property type="molecule type" value="Genomic_DNA"/>
</dbReference>
<dbReference type="InterPro" id="IPR032675">
    <property type="entry name" value="LRR_dom_sf"/>
</dbReference>
<evidence type="ECO:0000313" key="3">
    <source>
        <dbReference type="Proteomes" id="UP000298030"/>
    </source>
</evidence>
<evidence type="ECO:0000313" key="2">
    <source>
        <dbReference type="EMBL" id="TEB27903.1"/>
    </source>
</evidence>
<keyword evidence="3" id="KW-1185">Reference proteome</keyword>
<gene>
    <name evidence="2" type="ORF">FA13DRAFT_841611</name>
</gene>
<dbReference type="Proteomes" id="UP000298030">
    <property type="component" value="Unassembled WGS sequence"/>
</dbReference>
<evidence type="ECO:0008006" key="4">
    <source>
        <dbReference type="Google" id="ProtNLM"/>
    </source>
</evidence>
<reference evidence="2 3" key="1">
    <citation type="journal article" date="2019" name="Nat. Ecol. Evol.">
        <title>Megaphylogeny resolves global patterns of mushroom evolution.</title>
        <authorList>
            <person name="Varga T."/>
            <person name="Krizsan K."/>
            <person name="Foldi C."/>
            <person name="Dima B."/>
            <person name="Sanchez-Garcia M."/>
            <person name="Sanchez-Ramirez S."/>
            <person name="Szollosi G.J."/>
            <person name="Szarkandi J.G."/>
            <person name="Papp V."/>
            <person name="Albert L."/>
            <person name="Andreopoulos W."/>
            <person name="Angelini C."/>
            <person name="Antonin V."/>
            <person name="Barry K.W."/>
            <person name="Bougher N.L."/>
            <person name="Buchanan P."/>
            <person name="Buyck B."/>
            <person name="Bense V."/>
            <person name="Catcheside P."/>
            <person name="Chovatia M."/>
            <person name="Cooper J."/>
            <person name="Damon W."/>
            <person name="Desjardin D."/>
            <person name="Finy P."/>
            <person name="Geml J."/>
            <person name="Haridas S."/>
            <person name="Hughes K."/>
            <person name="Justo A."/>
            <person name="Karasinski D."/>
            <person name="Kautmanova I."/>
            <person name="Kiss B."/>
            <person name="Kocsube S."/>
            <person name="Kotiranta H."/>
            <person name="LaButti K.M."/>
            <person name="Lechner B.E."/>
            <person name="Liimatainen K."/>
            <person name="Lipzen A."/>
            <person name="Lukacs Z."/>
            <person name="Mihaltcheva S."/>
            <person name="Morgado L.N."/>
            <person name="Niskanen T."/>
            <person name="Noordeloos M.E."/>
            <person name="Ohm R.A."/>
            <person name="Ortiz-Santana B."/>
            <person name="Ovrebo C."/>
            <person name="Racz N."/>
            <person name="Riley R."/>
            <person name="Savchenko A."/>
            <person name="Shiryaev A."/>
            <person name="Soop K."/>
            <person name="Spirin V."/>
            <person name="Szebenyi C."/>
            <person name="Tomsovsky M."/>
            <person name="Tulloss R.E."/>
            <person name="Uehling J."/>
            <person name="Grigoriev I.V."/>
            <person name="Vagvolgyi C."/>
            <person name="Papp T."/>
            <person name="Martin F.M."/>
            <person name="Miettinen O."/>
            <person name="Hibbett D.S."/>
            <person name="Nagy L.G."/>
        </authorList>
    </citation>
    <scope>NUCLEOTIDE SEQUENCE [LARGE SCALE GENOMIC DNA]</scope>
    <source>
        <strain evidence="2 3">FP101781</strain>
    </source>
</reference>
<evidence type="ECO:0000256" key="1">
    <source>
        <dbReference type="SAM" id="MobiDB-lite"/>
    </source>
</evidence>
<protein>
    <recommendedName>
        <fullName evidence="4">F-box domain-containing protein</fullName>
    </recommendedName>
</protein>
<dbReference type="SUPFAM" id="SSF52047">
    <property type="entry name" value="RNI-like"/>
    <property type="match status" value="1"/>
</dbReference>
<comment type="caution">
    <text evidence="2">The sequence shown here is derived from an EMBL/GenBank/DDBJ whole genome shotgun (WGS) entry which is preliminary data.</text>
</comment>
<dbReference type="AlphaFoldDB" id="A0A4Y7T170"/>